<dbReference type="CDD" id="cd19856">
    <property type="entry name" value="DSRM_Kanadaptin"/>
    <property type="match status" value="1"/>
</dbReference>
<dbReference type="InterPro" id="IPR000253">
    <property type="entry name" value="FHA_dom"/>
</dbReference>
<keyword evidence="5" id="KW-1185">Reference proteome</keyword>
<sequence length="713" mass="81481">MSDTDNVENDTSDFGAEFKRPTLFIKPSKKVTVGVEDSVTIGEKDRNESQETAPPSVPSSEIPYKVPAWSGLCPEGTNYALEVLKSGMILEKIELTPKPYHVFGRLPNCEVIMAHPTISRYHAVIQYKSSENSEQPSGWYLYDLGSTHGTFLNRQRIKDRHYVRVRVGHQIRFGASSRIYILLGPDFDAEGESSLSVTEIKKRAEEMVLERERMLSEAAAQGDNELGVEERREREKKLRIVDIKEREKARLKEQALRKEKEKLKENEGIDWGMGEDDQEEEPDLADNPYASTANEELYLQDPKKTLRGFFSREGIELEYDCVEKGVGQFACSVELPIDDAQGRPVIAEVIHRGKKKDAVVACALEACRILDRVGLLRQAKHESRRRKERDWGADDYYDSDEDTFFDRTGNVEKKRKTRMVKLGVTSESSKPLSYYELVKKIEELELNITKEEASIENMREEMKQNAQYTDSLDDYMKTIDAIPNYHQTTEHKEMISKSKLKIKEMQVELIEMRRLAEIAKPTNLPELTKNNAPSIPMKKTNSVIYGKRIRLKGDLMKKLPVNQVTKTELQEFVEEIDSDEDPEPSSSIKESSNKETLLTTNTRVTNEDTHLIRTNNSSRKPPNDMESPVNKSTSNTSEEPSTKEASHFSGMDILDEEKLSSTKQNKTSNESKAITEKKMYGPMRPPANYVIPESYFDQETDRDLPEITDETNS</sequence>
<reference evidence="4" key="1">
    <citation type="submission" date="2022-03" db="EMBL/GenBank/DDBJ databases">
        <authorList>
            <person name="Lindestad O."/>
        </authorList>
    </citation>
    <scope>NUCLEOTIDE SEQUENCE</scope>
</reference>
<feature type="region of interest" description="Disordered" evidence="2">
    <location>
        <begin position="35"/>
        <end position="60"/>
    </location>
</feature>
<dbReference type="Proteomes" id="UP000838756">
    <property type="component" value="Unassembled WGS sequence"/>
</dbReference>
<comment type="caution">
    <text evidence="4">The sequence shown here is derived from an EMBL/GenBank/DDBJ whole genome shotgun (WGS) entry which is preliminary data.</text>
</comment>
<dbReference type="PANTHER" id="PTHR23308">
    <property type="entry name" value="NUCLEAR INHIBITOR OF PROTEIN PHOSPHATASE-1"/>
    <property type="match status" value="1"/>
</dbReference>
<dbReference type="AlphaFoldDB" id="A0A8S4RDQ6"/>
<feature type="compositionally biased region" description="Acidic residues" evidence="2">
    <location>
        <begin position="573"/>
        <end position="583"/>
    </location>
</feature>
<dbReference type="EMBL" id="CAKXAJ010025124">
    <property type="protein sequence ID" value="CAH2235418.1"/>
    <property type="molecule type" value="Genomic_DNA"/>
</dbReference>
<dbReference type="SUPFAM" id="SSF49879">
    <property type="entry name" value="SMAD/FHA domain"/>
    <property type="match status" value="1"/>
</dbReference>
<evidence type="ECO:0000259" key="3">
    <source>
        <dbReference type="PROSITE" id="PS50006"/>
    </source>
</evidence>
<protein>
    <submittedName>
        <fullName evidence="4">Jg13276 protein</fullName>
    </submittedName>
</protein>
<feature type="domain" description="FHA" evidence="3">
    <location>
        <begin position="101"/>
        <end position="157"/>
    </location>
</feature>
<dbReference type="SMART" id="SM00240">
    <property type="entry name" value="FHA"/>
    <property type="match status" value="1"/>
</dbReference>
<dbReference type="PROSITE" id="PS50006">
    <property type="entry name" value="FHA_DOMAIN"/>
    <property type="match status" value="1"/>
</dbReference>
<keyword evidence="1" id="KW-0175">Coiled coil</keyword>
<dbReference type="Gene3D" id="2.60.200.20">
    <property type="match status" value="1"/>
</dbReference>
<evidence type="ECO:0000256" key="1">
    <source>
        <dbReference type="SAM" id="Coils"/>
    </source>
</evidence>
<feature type="coiled-coil region" evidence="1">
    <location>
        <begin position="234"/>
        <end position="266"/>
    </location>
</feature>
<evidence type="ECO:0000313" key="5">
    <source>
        <dbReference type="Proteomes" id="UP000838756"/>
    </source>
</evidence>
<gene>
    <name evidence="4" type="primary">jg13276</name>
    <name evidence="4" type="ORF">PAEG_LOCUS13079</name>
</gene>
<evidence type="ECO:0000256" key="2">
    <source>
        <dbReference type="SAM" id="MobiDB-lite"/>
    </source>
</evidence>
<name>A0A8S4RDQ6_9NEOP</name>
<dbReference type="OrthoDB" id="433755at2759"/>
<organism evidence="4 5">
    <name type="scientific">Pararge aegeria aegeria</name>
    <dbReference type="NCBI Taxonomy" id="348720"/>
    <lineage>
        <taxon>Eukaryota</taxon>
        <taxon>Metazoa</taxon>
        <taxon>Ecdysozoa</taxon>
        <taxon>Arthropoda</taxon>
        <taxon>Hexapoda</taxon>
        <taxon>Insecta</taxon>
        <taxon>Pterygota</taxon>
        <taxon>Neoptera</taxon>
        <taxon>Endopterygota</taxon>
        <taxon>Lepidoptera</taxon>
        <taxon>Glossata</taxon>
        <taxon>Ditrysia</taxon>
        <taxon>Papilionoidea</taxon>
        <taxon>Nymphalidae</taxon>
        <taxon>Satyrinae</taxon>
        <taxon>Satyrini</taxon>
        <taxon>Parargina</taxon>
        <taxon>Pararge</taxon>
    </lineage>
</organism>
<feature type="compositionally biased region" description="Polar residues" evidence="2">
    <location>
        <begin position="661"/>
        <end position="672"/>
    </location>
</feature>
<dbReference type="Pfam" id="PF00498">
    <property type="entry name" value="FHA"/>
    <property type="match status" value="1"/>
</dbReference>
<proteinExistence type="predicted"/>
<dbReference type="InterPro" id="IPR008984">
    <property type="entry name" value="SMAD_FHA_dom_sf"/>
</dbReference>
<evidence type="ECO:0000313" key="4">
    <source>
        <dbReference type="EMBL" id="CAH2235418.1"/>
    </source>
</evidence>
<dbReference type="InterPro" id="IPR050923">
    <property type="entry name" value="Cell_Proc_Reg/RNA_Proc"/>
</dbReference>
<dbReference type="CDD" id="cd22677">
    <property type="entry name" value="FHA_Kanadaptin"/>
    <property type="match status" value="1"/>
</dbReference>
<accession>A0A8S4RDQ6</accession>
<feature type="region of interest" description="Disordered" evidence="2">
    <location>
        <begin position="573"/>
        <end position="713"/>
    </location>
</feature>
<feature type="compositionally biased region" description="Polar residues" evidence="2">
    <location>
        <begin position="629"/>
        <end position="639"/>
    </location>
</feature>